<feature type="region of interest" description="Disordered" evidence="4">
    <location>
        <begin position="1"/>
        <end position="48"/>
    </location>
</feature>
<feature type="coiled-coil region" evidence="3">
    <location>
        <begin position="150"/>
        <end position="198"/>
    </location>
</feature>
<dbReference type="OrthoDB" id="1932291at2759"/>
<feature type="coiled-coil region" evidence="3">
    <location>
        <begin position="51"/>
        <end position="106"/>
    </location>
</feature>
<evidence type="ECO:0000313" key="5">
    <source>
        <dbReference type="EMBL" id="PIA32081.1"/>
    </source>
</evidence>
<keyword evidence="6" id="KW-1185">Reference proteome</keyword>
<dbReference type="EMBL" id="KZ305063">
    <property type="protein sequence ID" value="PIA32081.1"/>
    <property type="molecule type" value="Genomic_DNA"/>
</dbReference>
<dbReference type="STRING" id="218851.A0A2G5CLC2"/>
<protein>
    <submittedName>
        <fullName evidence="5">Uncharacterized protein</fullName>
    </submittedName>
</protein>
<comment type="similarity">
    <text evidence="1">Belongs to the ICR family.</text>
</comment>
<evidence type="ECO:0000256" key="1">
    <source>
        <dbReference type="ARBA" id="ARBA00009778"/>
    </source>
</evidence>
<dbReference type="PANTHER" id="PTHR34224:SF4">
    <property type="entry name" value="INTERACTOR OF CONSTITUTIVE ACTIVE ROPS 2, CHLOROPLASTIC"/>
    <property type="match status" value="1"/>
</dbReference>
<reference evidence="5 6" key="1">
    <citation type="submission" date="2017-09" db="EMBL/GenBank/DDBJ databases">
        <title>WGS assembly of Aquilegia coerulea Goldsmith.</title>
        <authorList>
            <person name="Hodges S."/>
            <person name="Kramer E."/>
            <person name="Nordborg M."/>
            <person name="Tomkins J."/>
            <person name="Borevitz J."/>
            <person name="Derieg N."/>
            <person name="Yan J."/>
            <person name="Mihaltcheva S."/>
            <person name="Hayes R.D."/>
            <person name="Rokhsar D."/>
        </authorList>
    </citation>
    <scope>NUCLEOTIDE SEQUENCE [LARGE SCALE GENOMIC DNA]</scope>
    <source>
        <strain evidence="6">cv. Goldsmith</strain>
    </source>
</reference>
<feature type="coiled-coil region" evidence="3">
    <location>
        <begin position="361"/>
        <end position="460"/>
    </location>
</feature>
<dbReference type="FunCoup" id="A0A2G5CLC2">
    <property type="interactions" value="1821"/>
</dbReference>
<evidence type="ECO:0000256" key="4">
    <source>
        <dbReference type="SAM" id="MobiDB-lite"/>
    </source>
</evidence>
<gene>
    <name evidence="5" type="ORF">AQUCO_04600028v1</name>
</gene>
<proteinExistence type="inferred from homology"/>
<dbReference type="Proteomes" id="UP000230069">
    <property type="component" value="Unassembled WGS sequence"/>
</dbReference>
<dbReference type="AlphaFoldDB" id="A0A2G5CLC2"/>
<evidence type="ECO:0000256" key="2">
    <source>
        <dbReference type="ARBA" id="ARBA00023054"/>
    </source>
</evidence>
<feature type="coiled-coil region" evidence="3">
    <location>
        <begin position="297"/>
        <end position="331"/>
    </location>
</feature>
<dbReference type="InParanoid" id="A0A2G5CLC2"/>
<accession>A0A2G5CLC2</accession>
<organism evidence="5 6">
    <name type="scientific">Aquilegia coerulea</name>
    <name type="common">Rocky mountain columbine</name>
    <dbReference type="NCBI Taxonomy" id="218851"/>
    <lineage>
        <taxon>Eukaryota</taxon>
        <taxon>Viridiplantae</taxon>
        <taxon>Streptophyta</taxon>
        <taxon>Embryophyta</taxon>
        <taxon>Tracheophyta</taxon>
        <taxon>Spermatophyta</taxon>
        <taxon>Magnoliopsida</taxon>
        <taxon>Ranunculales</taxon>
        <taxon>Ranunculaceae</taxon>
        <taxon>Thalictroideae</taxon>
        <taxon>Aquilegia</taxon>
    </lineage>
</organism>
<keyword evidence="2 3" id="KW-0175">Coiled coil</keyword>
<dbReference type="InterPro" id="IPR029688">
    <property type="entry name" value="ICR"/>
</dbReference>
<evidence type="ECO:0000256" key="3">
    <source>
        <dbReference type="SAM" id="Coils"/>
    </source>
</evidence>
<name>A0A2G5CLC2_AQUCA</name>
<feature type="coiled-coil region" evidence="3">
    <location>
        <begin position="507"/>
        <end position="534"/>
    </location>
</feature>
<evidence type="ECO:0000313" key="6">
    <source>
        <dbReference type="Proteomes" id="UP000230069"/>
    </source>
</evidence>
<dbReference type="PANTHER" id="PTHR34224">
    <property type="entry name" value="INTERACTOR OF CONSTITUTIVE ACTIVE ROPS 2, CHLOROPLASTIC-RELATED"/>
    <property type="match status" value="1"/>
</dbReference>
<sequence>MMQTPKARNRSLEVPKRSSPVTTQPKDRSPKVIIRSSSRNPVTEKKRPIKVSELESQIAELQEDLKNAKDQLRLSESWKGHALKEAEEAKRQLISMKAGLEDSQRQLHELSASDDARLQELCKLSQERDRAWESELEAVRKQCTVDFAIVVSAMNEIQRLKIQLERVSEAEATQTKRAEEALAELQSLKQEHAETLSLVESMKVQLCNIKESEAWDQELVNGTPMQLIQANKDTLQSDDLESGKAYSSIVLELDKSRAKVISLEELVFKLKQDLIYARKHNIRYPSRDGKFSDMFGKTGELEELNQVTEEVESLKREVNRLRYVLEIAEITFQEEQARSTADIRSAYELMDKTKSVSTMKETELEIALKKSKADIQDLSAKLIDKDTELQNILEENESVGLKIDSNFASQRVSDLELEVEKLKHTIADLKANLMDKETELQFTTEENKMLKSEFKSKETEQAKITDEASLKAEAAEDAEKEALTMLGVATEEADKSIKREAWVIEQLQAAQATNTKMEMELRKLKVQADQWRKAAEAAAAILSIEDNEKIVERIVPLTNRYDTFSGKMSSSFLDGIGIGIGMDDESIKKRTVLKKIGDLWKKGQK</sequence>